<sequence length="158" mass="17315">MRIAEFAAHADVKISTVRFYERRGVLESPPRTQGGYRDYDEHALARLRFLRRGQELSFTLQQLGDFVSMSADARAGTADPADVRRVATEKLLEIDHRIRDLERTRIATTGLLADPCLDPTEACPIIAALAGEPRESPSLVQADSGAGLTPEQAAPRAS</sequence>
<evidence type="ECO:0000256" key="1">
    <source>
        <dbReference type="ARBA" id="ARBA00023015"/>
    </source>
</evidence>
<dbReference type="InterPro" id="IPR047057">
    <property type="entry name" value="MerR_fam"/>
</dbReference>
<dbReference type="PROSITE" id="PS00552">
    <property type="entry name" value="HTH_MERR_1"/>
    <property type="match status" value="1"/>
</dbReference>
<evidence type="ECO:0000313" key="7">
    <source>
        <dbReference type="Proteomes" id="UP000545286"/>
    </source>
</evidence>
<dbReference type="Proteomes" id="UP000545286">
    <property type="component" value="Unassembled WGS sequence"/>
</dbReference>
<feature type="region of interest" description="Disordered" evidence="4">
    <location>
        <begin position="134"/>
        <end position="158"/>
    </location>
</feature>
<dbReference type="GO" id="GO:0003677">
    <property type="term" value="F:DNA binding"/>
    <property type="evidence" value="ECO:0007669"/>
    <property type="project" value="UniProtKB-KW"/>
</dbReference>
<dbReference type="GO" id="GO:0003700">
    <property type="term" value="F:DNA-binding transcription factor activity"/>
    <property type="evidence" value="ECO:0007669"/>
    <property type="project" value="InterPro"/>
</dbReference>
<keyword evidence="1" id="KW-0805">Transcription regulation</keyword>
<dbReference type="InterPro" id="IPR009061">
    <property type="entry name" value="DNA-bd_dom_put_sf"/>
</dbReference>
<dbReference type="SMART" id="SM00422">
    <property type="entry name" value="HTH_MERR"/>
    <property type="match status" value="1"/>
</dbReference>
<keyword evidence="3" id="KW-0804">Transcription</keyword>
<dbReference type="Gene3D" id="1.10.1660.10">
    <property type="match status" value="1"/>
</dbReference>
<gene>
    <name evidence="6" type="ORF">FHX72_002976</name>
</gene>
<keyword evidence="7" id="KW-1185">Reference proteome</keyword>
<dbReference type="EMBL" id="JACHWJ010000004">
    <property type="protein sequence ID" value="MBB2958830.1"/>
    <property type="molecule type" value="Genomic_DNA"/>
</dbReference>
<evidence type="ECO:0000313" key="6">
    <source>
        <dbReference type="EMBL" id="MBB2958830.1"/>
    </source>
</evidence>
<dbReference type="PANTHER" id="PTHR30204:SF94">
    <property type="entry name" value="HEAVY METAL-DEPENDENT TRANSCRIPTIONAL REGULATOR HI_0293-RELATED"/>
    <property type="match status" value="1"/>
</dbReference>
<feature type="domain" description="HTH merR-type" evidence="5">
    <location>
        <begin position="1"/>
        <end position="69"/>
    </location>
</feature>
<dbReference type="InterPro" id="IPR000551">
    <property type="entry name" value="MerR-type_HTH_dom"/>
</dbReference>
<name>A0A7W4UQL3_9MICO</name>
<dbReference type="Pfam" id="PF13411">
    <property type="entry name" value="MerR_1"/>
    <property type="match status" value="1"/>
</dbReference>
<reference evidence="6 7" key="1">
    <citation type="submission" date="2020-08" db="EMBL/GenBank/DDBJ databases">
        <title>Sequencing the genomes of 1000 actinobacteria strains.</title>
        <authorList>
            <person name="Klenk H.-P."/>
        </authorList>
    </citation>
    <scope>NUCLEOTIDE SEQUENCE [LARGE SCALE GENOMIC DNA]</scope>
    <source>
        <strain evidence="6 7">DSM 20419</strain>
    </source>
</reference>
<comment type="caution">
    <text evidence="6">The sequence shown here is derived from an EMBL/GenBank/DDBJ whole genome shotgun (WGS) entry which is preliminary data.</text>
</comment>
<evidence type="ECO:0000259" key="5">
    <source>
        <dbReference type="PROSITE" id="PS50937"/>
    </source>
</evidence>
<evidence type="ECO:0000256" key="3">
    <source>
        <dbReference type="ARBA" id="ARBA00023163"/>
    </source>
</evidence>
<dbReference type="PRINTS" id="PR00040">
    <property type="entry name" value="HTHMERR"/>
</dbReference>
<accession>A0A7W4UQL3</accession>
<dbReference type="RefSeq" id="WP_183625969.1">
    <property type="nucleotide sequence ID" value="NZ_JACHWJ010000004.1"/>
</dbReference>
<dbReference type="SUPFAM" id="SSF46955">
    <property type="entry name" value="Putative DNA-binding domain"/>
    <property type="match status" value="1"/>
</dbReference>
<dbReference type="AlphaFoldDB" id="A0A7W4UQL3"/>
<keyword evidence="2 6" id="KW-0238">DNA-binding</keyword>
<dbReference type="PANTHER" id="PTHR30204">
    <property type="entry name" value="REDOX-CYCLING DRUG-SENSING TRANSCRIPTIONAL ACTIVATOR SOXR"/>
    <property type="match status" value="1"/>
</dbReference>
<evidence type="ECO:0000256" key="2">
    <source>
        <dbReference type="ARBA" id="ARBA00023125"/>
    </source>
</evidence>
<protein>
    <submittedName>
        <fullName evidence="6">DNA-binding transcriptional MerR regulator</fullName>
    </submittedName>
</protein>
<dbReference type="PROSITE" id="PS50937">
    <property type="entry name" value="HTH_MERR_2"/>
    <property type="match status" value="1"/>
</dbReference>
<proteinExistence type="predicted"/>
<evidence type="ECO:0000256" key="4">
    <source>
        <dbReference type="SAM" id="MobiDB-lite"/>
    </source>
</evidence>
<organism evidence="6 7">
    <name type="scientific">Pseudoclavibacter helvolus</name>
    <dbReference type="NCBI Taxonomy" id="255205"/>
    <lineage>
        <taxon>Bacteria</taxon>
        <taxon>Bacillati</taxon>
        <taxon>Actinomycetota</taxon>
        <taxon>Actinomycetes</taxon>
        <taxon>Micrococcales</taxon>
        <taxon>Microbacteriaceae</taxon>
        <taxon>Pseudoclavibacter</taxon>
    </lineage>
</organism>